<reference evidence="2" key="1">
    <citation type="submission" date="2022-08" db="EMBL/GenBank/DDBJ databases">
        <authorList>
            <person name="Gutierrez-Valencia J."/>
        </authorList>
    </citation>
    <scope>NUCLEOTIDE SEQUENCE</scope>
</reference>
<sequence>MTPASNMGSPRAAPPTGPSREGMIFMATPSVNEPNIASSRRNGAIG</sequence>
<protein>
    <submittedName>
        <fullName evidence="2">Uncharacterized protein</fullName>
    </submittedName>
</protein>
<dbReference type="Proteomes" id="UP001154282">
    <property type="component" value="Unassembled WGS sequence"/>
</dbReference>
<comment type="caution">
    <text evidence="2">The sequence shown here is derived from an EMBL/GenBank/DDBJ whole genome shotgun (WGS) entry which is preliminary data.</text>
</comment>
<name>A0AAV0J3P4_9ROSI</name>
<evidence type="ECO:0000313" key="2">
    <source>
        <dbReference type="EMBL" id="CAI0403939.1"/>
    </source>
</evidence>
<proteinExistence type="predicted"/>
<evidence type="ECO:0000313" key="3">
    <source>
        <dbReference type="Proteomes" id="UP001154282"/>
    </source>
</evidence>
<keyword evidence="3" id="KW-1185">Reference proteome</keyword>
<dbReference type="AlphaFoldDB" id="A0AAV0J3P4"/>
<organism evidence="2 3">
    <name type="scientific">Linum tenue</name>
    <dbReference type="NCBI Taxonomy" id="586396"/>
    <lineage>
        <taxon>Eukaryota</taxon>
        <taxon>Viridiplantae</taxon>
        <taxon>Streptophyta</taxon>
        <taxon>Embryophyta</taxon>
        <taxon>Tracheophyta</taxon>
        <taxon>Spermatophyta</taxon>
        <taxon>Magnoliopsida</taxon>
        <taxon>eudicotyledons</taxon>
        <taxon>Gunneridae</taxon>
        <taxon>Pentapetalae</taxon>
        <taxon>rosids</taxon>
        <taxon>fabids</taxon>
        <taxon>Malpighiales</taxon>
        <taxon>Linaceae</taxon>
        <taxon>Linum</taxon>
    </lineage>
</organism>
<feature type="region of interest" description="Disordered" evidence="1">
    <location>
        <begin position="1"/>
        <end position="46"/>
    </location>
</feature>
<feature type="compositionally biased region" description="Polar residues" evidence="1">
    <location>
        <begin position="29"/>
        <end position="46"/>
    </location>
</feature>
<evidence type="ECO:0000256" key="1">
    <source>
        <dbReference type="SAM" id="MobiDB-lite"/>
    </source>
</evidence>
<gene>
    <name evidence="2" type="ORF">LITE_LOCUS12261</name>
</gene>
<feature type="non-terminal residue" evidence="2">
    <location>
        <position position="46"/>
    </location>
</feature>
<accession>A0AAV0J3P4</accession>
<dbReference type="EMBL" id="CAMGYJ010000004">
    <property type="protein sequence ID" value="CAI0403939.1"/>
    <property type="molecule type" value="Genomic_DNA"/>
</dbReference>